<reference evidence="2 3" key="1">
    <citation type="journal article" date="2015" name="Proc. Natl. Acad. Sci. U.S.A.">
        <title>The resurrection genome of Boea hygrometrica: A blueprint for survival of dehydration.</title>
        <authorList>
            <person name="Xiao L."/>
            <person name="Yang G."/>
            <person name="Zhang L."/>
            <person name="Yang X."/>
            <person name="Zhao S."/>
            <person name="Ji Z."/>
            <person name="Zhou Q."/>
            <person name="Hu M."/>
            <person name="Wang Y."/>
            <person name="Chen M."/>
            <person name="Xu Y."/>
            <person name="Jin H."/>
            <person name="Xiao X."/>
            <person name="Hu G."/>
            <person name="Bao F."/>
            <person name="Hu Y."/>
            <person name="Wan P."/>
            <person name="Li L."/>
            <person name="Deng X."/>
            <person name="Kuang T."/>
            <person name="Xiang C."/>
            <person name="Zhu J.K."/>
            <person name="Oliver M.J."/>
            <person name="He Y."/>
        </authorList>
    </citation>
    <scope>NUCLEOTIDE SEQUENCE [LARGE SCALE GENOMIC DNA]</scope>
    <source>
        <strain evidence="3">cv. XS01</strain>
    </source>
</reference>
<proteinExistence type="predicted"/>
<dbReference type="EMBL" id="KV001967">
    <property type="protein sequence ID" value="KZV38370.1"/>
    <property type="molecule type" value="Genomic_DNA"/>
</dbReference>
<feature type="compositionally biased region" description="Polar residues" evidence="1">
    <location>
        <begin position="229"/>
        <end position="239"/>
    </location>
</feature>
<feature type="region of interest" description="Disordered" evidence="1">
    <location>
        <begin position="215"/>
        <end position="263"/>
    </location>
</feature>
<dbReference type="AlphaFoldDB" id="A0A2Z7C1Q2"/>
<evidence type="ECO:0000256" key="1">
    <source>
        <dbReference type="SAM" id="MobiDB-lite"/>
    </source>
</evidence>
<accession>A0A2Z7C1Q2</accession>
<evidence type="ECO:0000313" key="2">
    <source>
        <dbReference type="EMBL" id="KZV38370.1"/>
    </source>
</evidence>
<organism evidence="2 3">
    <name type="scientific">Dorcoceras hygrometricum</name>
    <dbReference type="NCBI Taxonomy" id="472368"/>
    <lineage>
        <taxon>Eukaryota</taxon>
        <taxon>Viridiplantae</taxon>
        <taxon>Streptophyta</taxon>
        <taxon>Embryophyta</taxon>
        <taxon>Tracheophyta</taxon>
        <taxon>Spermatophyta</taxon>
        <taxon>Magnoliopsida</taxon>
        <taxon>eudicotyledons</taxon>
        <taxon>Gunneridae</taxon>
        <taxon>Pentapetalae</taxon>
        <taxon>asterids</taxon>
        <taxon>lamiids</taxon>
        <taxon>Lamiales</taxon>
        <taxon>Gesneriaceae</taxon>
        <taxon>Didymocarpoideae</taxon>
        <taxon>Trichosporeae</taxon>
        <taxon>Loxocarpinae</taxon>
        <taxon>Dorcoceras</taxon>
    </lineage>
</organism>
<protein>
    <submittedName>
        <fullName evidence="2">Uncharacterized protein</fullName>
    </submittedName>
</protein>
<name>A0A2Z7C1Q2_9LAMI</name>
<feature type="compositionally biased region" description="Polar residues" evidence="1">
    <location>
        <begin position="55"/>
        <end position="70"/>
    </location>
</feature>
<feature type="compositionally biased region" description="Basic and acidic residues" evidence="1">
    <location>
        <begin position="22"/>
        <end position="32"/>
    </location>
</feature>
<feature type="compositionally biased region" description="Low complexity" evidence="1">
    <location>
        <begin position="33"/>
        <end position="53"/>
    </location>
</feature>
<evidence type="ECO:0000313" key="3">
    <source>
        <dbReference type="Proteomes" id="UP000250235"/>
    </source>
</evidence>
<feature type="region of interest" description="Disordered" evidence="1">
    <location>
        <begin position="1"/>
        <end position="70"/>
    </location>
</feature>
<dbReference type="Proteomes" id="UP000250235">
    <property type="component" value="Unassembled WGS sequence"/>
</dbReference>
<sequence>MGCPGQARTKPRSKIQPSQQSAEDRRRTEATRRWPPATRCAAAAQTSARPAARSGQASRKTAPSHGASSEHQMAGQCATICTCGGQPSCNFLRGRWPRPAPRWRNAQRPSIAQNSAQPWRIQRASNGRPVCNNLHVWRPTIMQLLARPLATASPSMAQQVAQSTAMHRPPCARPSRKAAATNWSQCAWLRPVSRGNRHFTVGGGRLRLIESTTGSKVPSSACTRRPDEISTNGNSSKSWPEQIPARGGGGDGGGRRRRCEGEEGAAETMQWRLGLGCSVTMIKALSHLN</sequence>
<gene>
    <name evidence="2" type="ORF">F511_19891</name>
</gene>
<keyword evidence="3" id="KW-1185">Reference proteome</keyword>